<reference evidence="1" key="1">
    <citation type="journal article" date="2023" name="G3 (Bethesda)">
        <title>A reference genome for the long-term kleptoplast-retaining sea slug Elysia crispata morphotype clarki.</title>
        <authorList>
            <person name="Eastman K.E."/>
            <person name="Pendleton A.L."/>
            <person name="Shaikh M.A."/>
            <person name="Suttiyut T."/>
            <person name="Ogas R."/>
            <person name="Tomko P."/>
            <person name="Gavelis G."/>
            <person name="Widhalm J.R."/>
            <person name="Wisecaver J.H."/>
        </authorList>
    </citation>
    <scope>NUCLEOTIDE SEQUENCE</scope>
    <source>
        <strain evidence="1">ECLA1</strain>
    </source>
</reference>
<accession>A0AAE1ATL4</accession>
<evidence type="ECO:0000313" key="1">
    <source>
        <dbReference type="EMBL" id="KAK3793747.1"/>
    </source>
</evidence>
<proteinExistence type="predicted"/>
<dbReference type="Proteomes" id="UP001283361">
    <property type="component" value="Unassembled WGS sequence"/>
</dbReference>
<gene>
    <name evidence="1" type="ORF">RRG08_043395</name>
</gene>
<evidence type="ECO:0000313" key="2">
    <source>
        <dbReference type="Proteomes" id="UP001283361"/>
    </source>
</evidence>
<name>A0AAE1ATL4_9GAST</name>
<organism evidence="1 2">
    <name type="scientific">Elysia crispata</name>
    <name type="common">lettuce slug</name>
    <dbReference type="NCBI Taxonomy" id="231223"/>
    <lineage>
        <taxon>Eukaryota</taxon>
        <taxon>Metazoa</taxon>
        <taxon>Spiralia</taxon>
        <taxon>Lophotrochozoa</taxon>
        <taxon>Mollusca</taxon>
        <taxon>Gastropoda</taxon>
        <taxon>Heterobranchia</taxon>
        <taxon>Euthyneura</taxon>
        <taxon>Panpulmonata</taxon>
        <taxon>Sacoglossa</taxon>
        <taxon>Placobranchoidea</taxon>
        <taxon>Plakobranchidae</taxon>
        <taxon>Elysia</taxon>
    </lineage>
</organism>
<sequence length="94" mass="10252">MTVENSLNQSRPKTKHLVLSTECGSEYPTIIHSVTVLLFGHSISDLPVQDHPSSLLPFPTDLAINTRRKNSGKPAEIVLHTGDQDGATQAQYSN</sequence>
<comment type="caution">
    <text evidence="1">The sequence shown here is derived from an EMBL/GenBank/DDBJ whole genome shotgun (WGS) entry which is preliminary data.</text>
</comment>
<protein>
    <submittedName>
        <fullName evidence="1">Uncharacterized protein</fullName>
    </submittedName>
</protein>
<keyword evidence="2" id="KW-1185">Reference proteome</keyword>
<dbReference type="EMBL" id="JAWDGP010001179">
    <property type="protein sequence ID" value="KAK3793747.1"/>
    <property type="molecule type" value="Genomic_DNA"/>
</dbReference>
<dbReference type="AlphaFoldDB" id="A0AAE1ATL4"/>